<keyword evidence="6 8" id="KW-1133">Transmembrane helix</keyword>
<feature type="transmembrane region" description="Helical" evidence="8">
    <location>
        <begin position="63"/>
        <end position="81"/>
    </location>
</feature>
<evidence type="ECO:0000256" key="6">
    <source>
        <dbReference type="ARBA" id="ARBA00022989"/>
    </source>
</evidence>
<keyword evidence="5 8" id="KW-0812">Transmembrane</keyword>
<dbReference type="AlphaFoldDB" id="A0A9X0R8C8"/>
<evidence type="ECO:0000313" key="10">
    <source>
        <dbReference type="Proteomes" id="UP000615796"/>
    </source>
</evidence>
<evidence type="ECO:0000313" key="9">
    <source>
        <dbReference type="EMBL" id="MBC5850165.1"/>
    </source>
</evidence>
<dbReference type="GO" id="GO:0005886">
    <property type="term" value="C:plasma membrane"/>
    <property type="evidence" value="ECO:0007669"/>
    <property type="project" value="UniProtKB-SubCell"/>
</dbReference>
<proteinExistence type="inferred from homology"/>
<evidence type="ECO:0000256" key="5">
    <source>
        <dbReference type="ARBA" id="ARBA00022692"/>
    </source>
</evidence>
<name>A0A9X0R8C8_VIBME</name>
<comment type="similarity">
    <text evidence="2">Belongs to the UPF0283 family.</text>
</comment>
<dbReference type="NCBIfam" id="TIGR01620">
    <property type="entry name" value="hyp_HI0043"/>
    <property type="match status" value="1"/>
</dbReference>
<keyword evidence="3" id="KW-1003">Cell membrane</keyword>
<dbReference type="PANTHER" id="PTHR39342:SF1">
    <property type="entry name" value="UPF0283 MEMBRANE PROTEIN YCJF"/>
    <property type="match status" value="1"/>
</dbReference>
<evidence type="ECO:0000256" key="1">
    <source>
        <dbReference type="ARBA" id="ARBA00004429"/>
    </source>
</evidence>
<dbReference type="Pfam" id="PF05128">
    <property type="entry name" value="DUF697"/>
    <property type="match status" value="1"/>
</dbReference>
<evidence type="ECO:0000256" key="3">
    <source>
        <dbReference type="ARBA" id="ARBA00022475"/>
    </source>
</evidence>
<evidence type="ECO:0000256" key="2">
    <source>
        <dbReference type="ARBA" id="ARBA00008255"/>
    </source>
</evidence>
<keyword evidence="7 8" id="KW-0472">Membrane</keyword>
<comment type="caution">
    <text evidence="9">The sequence shown here is derived from an EMBL/GenBank/DDBJ whole genome shotgun (WGS) entry which is preliminary data.</text>
</comment>
<keyword evidence="10" id="KW-1185">Reference proteome</keyword>
<dbReference type="RefSeq" id="WP_187025362.1">
    <property type="nucleotide sequence ID" value="NZ_JACRUP010000001.1"/>
</dbReference>
<gene>
    <name evidence="9" type="ORF">H8Q88_04225</name>
</gene>
<evidence type="ECO:0000256" key="4">
    <source>
        <dbReference type="ARBA" id="ARBA00022519"/>
    </source>
</evidence>
<feature type="transmembrane region" description="Helical" evidence="8">
    <location>
        <begin position="208"/>
        <end position="230"/>
    </location>
</feature>
<feature type="transmembrane region" description="Helical" evidence="8">
    <location>
        <begin position="93"/>
        <end position="114"/>
    </location>
</feature>
<dbReference type="EMBL" id="JACRUP010000001">
    <property type="protein sequence ID" value="MBC5850165.1"/>
    <property type="molecule type" value="Genomic_DNA"/>
</dbReference>
<keyword evidence="4" id="KW-0997">Cell inner membrane</keyword>
<evidence type="ECO:0000256" key="7">
    <source>
        <dbReference type="ARBA" id="ARBA00023136"/>
    </source>
</evidence>
<evidence type="ECO:0000256" key="8">
    <source>
        <dbReference type="SAM" id="Phobius"/>
    </source>
</evidence>
<protein>
    <submittedName>
        <fullName evidence="9">TIGR01620 family protein</fullName>
    </submittedName>
</protein>
<comment type="subcellular location">
    <subcellularLocation>
        <location evidence="1">Cell inner membrane</location>
        <topology evidence="1">Multi-pass membrane protein</topology>
    </subcellularLocation>
</comment>
<sequence>MTDLKNQQIFNQPLKQTEPEPVIAASATFNDQQRFIIESSIAPETELESQLEQVIRPKRKKKWMVVSLLIAFSTLLGWQAIESIYTAIQSANWLDLAWVILLTLLASLGIGRLGKELWTLRRLRQHFSVQEQAEQLIQQDGLGQGQAFCTMLANKSHTNLHSSAYQRWLKSIDNSHSDAEIIELYDAMVVNEQDKQATQIVSRYATEAAVLVAISPLALVDMLLIAWRNFTMIDRLADVYGIELGYWSRLQLFKAVLVNMAVAGASELAIDASMDLLSMDLTKKLSARAGQGLGVGLLTARLGLKAIALLRPLPWQKNRVVKLSAIRKQIVAKITALVSQ</sequence>
<dbReference type="PANTHER" id="PTHR39342">
    <property type="entry name" value="UPF0283 MEMBRANE PROTEIN YCJF"/>
    <property type="match status" value="1"/>
</dbReference>
<dbReference type="InterPro" id="IPR006507">
    <property type="entry name" value="UPF0283"/>
</dbReference>
<dbReference type="InterPro" id="IPR021147">
    <property type="entry name" value="DUF697"/>
</dbReference>
<accession>A0A9X0R8C8</accession>
<organism evidence="9 10">
    <name type="scientific">Vibrio metschnikovii</name>
    <dbReference type="NCBI Taxonomy" id="28172"/>
    <lineage>
        <taxon>Bacteria</taxon>
        <taxon>Pseudomonadati</taxon>
        <taxon>Pseudomonadota</taxon>
        <taxon>Gammaproteobacteria</taxon>
        <taxon>Vibrionales</taxon>
        <taxon>Vibrionaceae</taxon>
        <taxon>Vibrio</taxon>
    </lineage>
</organism>
<reference evidence="9" key="1">
    <citation type="submission" date="2020-08" db="EMBL/GenBank/DDBJ databases">
        <title>Genome Sequencing and Pan-Genome Analysis of Migratory bird Vibrio Strains, Inner Mongolia.</title>
        <authorList>
            <person name="Zheng L."/>
        </authorList>
    </citation>
    <scope>NUCLEOTIDE SEQUENCE</scope>
    <source>
        <strain evidence="9">M13F</strain>
    </source>
</reference>
<dbReference type="Proteomes" id="UP000615796">
    <property type="component" value="Unassembled WGS sequence"/>
</dbReference>